<name>A0A3M3G032_PSESG</name>
<comment type="caution">
    <text evidence="2">The sequence shown here is derived from an EMBL/GenBank/DDBJ whole genome shotgun (WGS) entry which is preliminary data.</text>
</comment>
<evidence type="ECO:0000256" key="1">
    <source>
        <dbReference type="ARBA" id="ARBA00023172"/>
    </source>
</evidence>
<protein>
    <recommendedName>
        <fullName evidence="4">Tyr recombinase domain-containing protein</fullName>
    </recommendedName>
</protein>
<dbReference type="Proteomes" id="UP000276829">
    <property type="component" value="Unassembled WGS sequence"/>
</dbReference>
<dbReference type="InterPro" id="IPR013762">
    <property type="entry name" value="Integrase-like_cat_sf"/>
</dbReference>
<sequence>MCMNDTLPAVIPWDTLTAQPNDVRGLHKHDTLIISATQVDGLWIIVSRYGDDIWQLDGFTSNVSASRKRMDFKLVPMAFRPVMKAMLYRYLRRGRRGGTRPKGSSMKGLFHDAMPFLRYLEVLKLDHMGAVTPMVCAAYVNTCKTHRQTSRYSGKPLSQRGLETRLKAVEALYELSQYTEDRIPTHPWPETSAKALAGLTGLGAQESKTPLIPDDVFCTLFERAYQQVERGQRLLDLRDALDALAVQRKGKSYTTVNVAKNRHLETLAWKGGLRTLNKALIDLRTSCYIVMASTSGCRNHELANIQSGSHLRTQDNQGTVYHWMRSRSEKTDAGIHHWMIPEAAVRALRLMERWALPYQAMITAEIQTRRRSIPHDPQIVETNKHRHALFLGVALGGDQVRTVCNATWNFYLKEFAKECGLSWNLPSHQFRRKFANYAAHSRFGDLRYLKEHYAHWTLDMTLCYSMDDSWGQHLDLELYTDIQAELDDIKLGVVGDWFGKSPLAGGYGRTLKQWQREPQNLLIFKDHASMLKSIAESTAIRSNGHAWCTADNDGCVGNTLERTRCSSCNNAVIGHRHTAIYQRLYYDLKGLLHCPDIGDGGRQRVERDLIRRRDVLTQLGVPPETLIA</sequence>
<dbReference type="AlphaFoldDB" id="A0A3M3G032"/>
<evidence type="ECO:0000313" key="2">
    <source>
        <dbReference type="EMBL" id="RMM66779.1"/>
    </source>
</evidence>
<dbReference type="GO" id="GO:0003677">
    <property type="term" value="F:DNA binding"/>
    <property type="evidence" value="ECO:0007669"/>
    <property type="project" value="InterPro"/>
</dbReference>
<dbReference type="GO" id="GO:0006310">
    <property type="term" value="P:DNA recombination"/>
    <property type="evidence" value="ECO:0007669"/>
    <property type="project" value="UniProtKB-KW"/>
</dbReference>
<reference evidence="2 3" key="1">
    <citation type="submission" date="2018-08" db="EMBL/GenBank/DDBJ databases">
        <title>Recombination of ecologically and evolutionarily significant loci maintains genetic cohesion in the Pseudomonas syringae species complex.</title>
        <authorList>
            <person name="Dillon M."/>
            <person name="Thakur S."/>
            <person name="Almeida R.N.D."/>
            <person name="Weir B.S."/>
            <person name="Guttman D.S."/>
        </authorList>
    </citation>
    <scope>NUCLEOTIDE SEQUENCE [LARGE SCALE GENOMIC DNA]</scope>
    <source>
        <strain evidence="2 3">ICMP 4324</strain>
    </source>
</reference>
<organism evidence="2 3">
    <name type="scientific">Pseudomonas savastanoi pv. glycinea</name>
    <name type="common">Pseudomonas syringae pv. glycinea</name>
    <dbReference type="NCBI Taxonomy" id="318"/>
    <lineage>
        <taxon>Bacteria</taxon>
        <taxon>Pseudomonadati</taxon>
        <taxon>Pseudomonadota</taxon>
        <taxon>Gammaproteobacteria</taxon>
        <taxon>Pseudomonadales</taxon>
        <taxon>Pseudomonadaceae</taxon>
        <taxon>Pseudomonas</taxon>
    </lineage>
</organism>
<gene>
    <name evidence="2" type="ORF">ALQ73_05450</name>
</gene>
<accession>A0A3M3G032</accession>
<evidence type="ECO:0008006" key="4">
    <source>
        <dbReference type="Google" id="ProtNLM"/>
    </source>
</evidence>
<dbReference type="InterPro" id="IPR011010">
    <property type="entry name" value="DNA_brk_join_enz"/>
</dbReference>
<evidence type="ECO:0000313" key="3">
    <source>
        <dbReference type="Proteomes" id="UP000276829"/>
    </source>
</evidence>
<dbReference type="Gene3D" id="1.10.443.10">
    <property type="entry name" value="Intergrase catalytic core"/>
    <property type="match status" value="1"/>
</dbReference>
<keyword evidence="1" id="KW-0233">DNA recombination</keyword>
<dbReference type="GO" id="GO:0015074">
    <property type="term" value="P:DNA integration"/>
    <property type="evidence" value="ECO:0007669"/>
    <property type="project" value="InterPro"/>
</dbReference>
<dbReference type="EMBL" id="RBON01000206">
    <property type="protein sequence ID" value="RMM66779.1"/>
    <property type="molecule type" value="Genomic_DNA"/>
</dbReference>
<proteinExistence type="predicted"/>
<dbReference type="SUPFAM" id="SSF56349">
    <property type="entry name" value="DNA breaking-rejoining enzymes"/>
    <property type="match status" value="1"/>
</dbReference>